<dbReference type="GO" id="GO:0003723">
    <property type="term" value="F:RNA binding"/>
    <property type="evidence" value="ECO:0007669"/>
    <property type="project" value="InterPro"/>
</dbReference>
<dbReference type="InterPro" id="IPR051259">
    <property type="entry name" value="rRNA_Methyltransferase"/>
</dbReference>
<evidence type="ECO:0000256" key="2">
    <source>
        <dbReference type="ARBA" id="ARBA00022679"/>
    </source>
</evidence>
<evidence type="ECO:0000313" key="5">
    <source>
        <dbReference type="Proteomes" id="UP000177871"/>
    </source>
</evidence>
<evidence type="ECO:0000259" key="3">
    <source>
        <dbReference type="Pfam" id="PF00588"/>
    </source>
</evidence>
<dbReference type="Gene3D" id="3.40.1280.10">
    <property type="match status" value="1"/>
</dbReference>
<dbReference type="GO" id="GO:0006396">
    <property type="term" value="P:RNA processing"/>
    <property type="evidence" value="ECO:0007669"/>
    <property type="project" value="InterPro"/>
</dbReference>
<feature type="domain" description="tRNA/rRNA methyltransferase SpoU type" evidence="3">
    <location>
        <begin position="84"/>
        <end position="185"/>
    </location>
</feature>
<organism evidence="4 5">
    <name type="scientific">Candidatus Gottesmanbacteria bacterium RIFCSPHIGHO2_01_FULL_47_48</name>
    <dbReference type="NCBI Taxonomy" id="1798381"/>
    <lineage>
        <taxon>Bacteria</taxon>
        <taxon>Candidatus Gottesmaniibacteriota</taxon>
    </lineage>
</organism>
<dbReference type="InterPro" id="IPR001537">
    <property type="entry name" value="SpoU_MeTrfase"/>
</dbReference>
<keyword evidence="1" id="KW-0489">Methyltransferase</keyword>
<dbReference type="SUPFAM" id="SSF75217">
    <property type="entry name" value="alpha/beta knot"/>
    <property type="match status" value="1"/>
</dbReference>
<sequence>MRKFTTDELVAQKPSAENFRRLKRNPVSFILHNIRSLENVGLFFRLADALLIEKIYLTGYTGYPPLTLSANPRPDPRESRVRQHADREINKTAIKLVPFVPWDHHEDINSLISQISPISQLVGVEQTDQSLDYRKAPYQFPLALLFGHERTGVENELLEKCDFVVHIPMLGLGNSHNVAMSAAIISSHILNTL</sequence>
<comment type="caution">
    <text evidence="4">The sequence shown here is derived from an EMBL/GenBank/DDBJ whole genome shotgun (WGS) entry which is preliminary data.</text>
</comment>
<dbReference type="GO" id="GO:0032259">
    <property type="term" value="P:methylation"/>
    <property type="evidence" value="ECO:0007669"/>
    <property type="project" value="UniProtKB-KW"/>
</dbReference>
<name>A0A1F6A183_9BACT</name>
<dbReference type="Proteomes" id="UP000177871">
    <property type="component" value="Unassembled WGS sequence"/>
</dbReference>
<dbReference type="EMBL" id="MFJK01000014">
    <property type="protein sequence ID" value="OGG18440.1"/>
    <property type="molecule type" value="Genomic_DNA"/>
</dbReference>
<accession>A0A1F6A183</accession>
<dbReference type="Pfam" id="PF00588">
    <property type="entry name" value="SpoU_methylase"/>
    <property type="match status" value="1"/>
</dbReference>
<dbReference type="PANTHER" id="PTHR43191">
    <property type="entry name" value="RRNA METHYLTRANSFERASE 3"/>
    <property type="match status" value="1"/>
</dbReference>
<dbReference type="GO" id="GO:0008173">
    <property type="term" value="F:RNA methyltransferase activity"/>
    <property type="evidence" value="ECO:0007669"/>
    <property type="project" value="InterPro"/>
</dbReference>
<evidence type="ECO:0000313" key="4">
    <source>
        <dbReference type="EMBL" id="OGG18440.1"/>
    </source>
</evidence>
<dbReference type="AlphaFoldDB" id="A0A1F6A183"/>
<dbReference type="InterPro" id="IPR029028">
    <property type="entry name" value="Alpha/beta_knot_MTases"/>
</dbReference>
<evidence type="ECO:0000256" key="1">
    <source>
        <dbReference type="ARBA" id="ARBA00022603"/>
    </source>
</evidence>
<dbReference type="STRING" id="1798381.A2721_01480"/>
<dbReference type="PANTHER" id="PTHR43191:SF7">
    <property type="entry name" value="OBP33PEP LIKE PROTEIN"/>
    <property type="match status" value="1"/>
</dbReference>
<reference evidence="4 5" key="1">
    <citation type="journal article" date="2016" name="Nat. Commun.">
        <title>Thousands of microbial genomes shed light on interconnected biogeochemical processes in an aquifer system.</title>
        <authorList>
            <person name="Anantharaman K."/>
            <person name="Brown C.T."/>
            <person name="Hug L.A."/>
            <person name="Sharon I."/>
            <person name="Castelle C.J."/>
            <person name="Probst A.J."/>
            <person name="Thomas B.C."/>
            <person name="Singh A."/>
            <person name="Wilkins M.J."/>
            <person name="Karaoz U."/>
            <person name="Brodie E.L."/>
            <person name="Williams K.H."/>
            <person name="Hubbard S.S."/>
            <person name="Banfield J.F."/>
        </authorList>
    </citation>
    <scope>NUCLEOTIDE SEQUENCE [LARGE SCALE GENOMIC DNA]</scope>
</reference>
<keyword evidence="2" id="KW-0808">Transferase</keyword>
<dbReference type="InterPro" id="IPR029026">
    <property type="entry name" value="tRNA_m1G_MTases_N"/>
</dbReference>
<proteinExistence type="predicted"/>
<protein>
    <recommendedName>
        <fullName evidence="3">tRNA/rRNA methyltransferase SpoU type domain-containing protein</fullName>
    </recommendedName>
</protein>
<gene>
    <name evidence="4" type="ORF">A2721_01480</name>
</gene>